<dbReference type="SUPFAM" id="SSF56003">
    <property type="entry name" value="Molybdenum cofactor-binding domain"/>
    <property type="match status" value="1"/>
</dbReference>
<name>A0ABY8RVM2_9HYPH</name>
<evidence type="ECO:0000313" key="3">
    <source>
        <dbReference type="EMBL" id="WHO11630.1"/>
    </source>
</evidence>
<evidence type="ECO:0000259" key="1">
    <source>
        <dbReference type="Pfam" id="PF02738"/>
    </source>
</evidence>
<dbReference type="Pfam" id="PF20256">
    <property type="entry name" value="MoCoBD_2"/>
    <property type="match status" value="1"/>
</dbReference>
<dbReference type="Gene3D" id="3.30.365.10">
    <property type="entry name" value="Aldehyde oxidase/xanthine dehydrogenase, molybdopterin binding domain"/>
    <property type="match status" value="4"/>
</dbReference>
<dbReference type="RefSeq" id="WP_269704275.1">
    <property type="nucleotide sequence ID" value="NZ_CP080389.1"/>
</dbReference>
<dbReference type="InterPro" id="IPR037165">
    <property type="entry name" value="AldOxase/xan_DH_Mopterin-bd_sf"/>
</dbReference>
<geneLocation type="plasmid" evidence="3 4">
    <name>pO132a</name>
</geneLocation>
<accession>A0ABY8RVM2</accession>
<proteinExistence type="predicted"/>
<evidence type="ECO:0000313" key="4">
    <source>
        <dbReference type="Proteomes" id="UP001225611"/>
    </source>
</evidence>
<keyword evidence="3" id="KW-0614">Plasmid</keyword>
<dbReference type="PANTHER" id="PTHR11908">
    <property type="entry name" value="XANTHINE DEHYDROGENASE"/>
    <property type="match status" value="1"/>
</dbReference>
<dbReference type="Proteomes" id="UP001225611">
    <property type="component" value="Plasmid pO132a"/>
</dbReference>
<feature type="domain" description="Aldehyde oxidase/xanthine dehydrogenase first molybdopterin binding" evidence="1">
    <location>
        <begin position="25"/>
        <end position="217"/>
    </location>
</feature>
<dbReference type="InterPro" id="IPR016208">
    <property type="entry name" value="Ald_Oxase/xanthine_DH-like"/>
</dbReference>
<gene>
    <name evidence="3" type="ORF">KZ699_24765</name>
</gene>
<keyword evidence="4" id="KW-1185">Reference proteome</keyword>
<dbReference type="InterPro" id="IPR046867">
    <property type="entry name" value="AldOxase/xan_DH_MoCoBD2"/>
</dbReference>
<feature type="domain" description="Aldehyde oxidase/xanthine dehydrogenase second molybdopterin binding" evidence="2">
    <location>
        <begin position="248"/>
        <end position="483"/>
    </location>
</feature>
<organism evidence="3 4">
    <name type="scientific">Agrobacterium cucumeris</name>
    <dbReference type="NCBI Taxonomy" id="2862866"/>
    <lineage>
        <taxon>Bacteria</taxon>
        <taxon>Pseudomonadati</taxon>
        <taxon>Pseudomonadota</taxon>
        <taxon>Alphaproteobacteria</taxon>
        <taxon>Hyphomicrobiales</taxon>
        <taxon>Rhizobiaceae</taxon>
        <taxon>Rhizobium/Agrobacterium group</taxon>
        <taxon>Agrobacterium</taxon>
    </lineage>
</organism>
<evidence type="ECO:0000259" key="2">
    <source>
        <dbReference type="Pfam" id="PF20256"/>
    </source>
</evidence>
<dbReference type="InterPro" id="IPR008274">
    <property type="entry name" value="AldOxase/xan_DH_MoCoBD1"/>
</dbReference>
<reference evidence="3 4" key="1">
    <citation type="journal article" date="2023" name="Syst. Appl. Microbiol.">
        <title>Agrobacterium cucumeris sp. nov. isolated from crazy roots on cucumber (Cucumis sativus).</title>
        <authorList>
            <person name="Warabieda M."/>
            <person name="Kuzmanovic N."/>
            <person name="Trzcinski P."/>
            <person name="Pulawska J."/>
        </authorList>
    </citation>
    <scope>NUCLEOTIDE SEQUENCE [LARGE SCALE GENOMIC DNA]</scope>
    <source>
        <strain evidence="3 4">O132</strain>
    </source>
</reference>
<dbReference type="Pfam" id="PF02738">
    <property type="entry name" value="MoCoBD_1"/>
    <property type="match status" value="1"/>
</dbReference>
<sequence>MVSSFKCATLARMTSYDARRRGIHRISSENGVLTLSVGGQGPHHDMVALSGALNLAPEKIRVLNPMMGGAFGGKEDLNVQLPLALATFKTGRPSRLMYDREESIRVGVKRHGYQVAYEVGAAADGTLLTANISLLSDAGAYMTYSPVVLSQSVEHCTDPYRFKAVKVDAKAIYTNNGVASAFRGVGAPQVLPGIEQAVDDIARATGISPFEVRRRNLLRKGDKAGPGFPMAENPILAPLLDAAEAGSLWSGREAFKAAASPFAARGVGVSSVWYSFGLGSGAEAGATVRLTRRASGRYLLELGVPDVGNGNLTSFMMIAAEHLACTLEDIDYIMGDSFGPNSGATHGSRTTYVVGNAVAKTAKELRAKIAAAGHNDDLVVEASFIPEQTEQFVFGMPHIAYNYLVQVMGIEVDRLTGEVSVLEVENYVETGRMIHPQNIEGQIEGAFVQGLGFALYEDLILQAGKVMNPSLTNYVIPSIRDTPIKMTTRLFEHPDVTNPLGVRGLGEIGLPVVPCSVANSIYDAIGHRFAKFPISPEAVLSALKGEE</sequence>
<dbReference type="EMBL" id="CP080389">
    <property type="protein sequence ID" value="WHO11630.1"/>
    <property type="molecule type" value="Genomic_DNA"/>
</dbReference>
<dbReference type="PANTHER" id="PTHR11908:SF157">
    <property type="entry name" value="XANTHINE DEHYDROGENASE SUBUNIT D-RELATED"/>
    <property type="match status" value="1"/>
</dbReference>
<protein>
    <submittedName>
        <fullName evidence="3">Molybdopterin-dependent oxidoreductase</fullName>
    </submittedName>
</protein>